<proteinExistence type="predicted"/>
<evidence type="ECO:0000313" key="2">
    <source>
        <dbReference type="EMBL" id="MCK0196155.1"/>
    </source>
</evidence>
<dbReference type="InterPro" id="IPR046603">
    <property type="entry name" value="DUF6662"/>
</dbReference>
<protein>
    <recommendedName>
        <fullName evidence="4">Transporter</fullName>
    </recommendedName>
</protein>
<evidence type="ECO:0000313" key="3">
    <source>
        <dbReference type="Proteomes" id="UP001203284"/>
    </source>
</evidence>
<sequence length="322" mass="34663">MNLRSQRRAARPLIRAFASGSFALLATGACLATLPAAPAHAADLKAQAAPTADTAPAGYEIDSENIFGFTEGSDTNDRGEQEVTITGTGRFKRATGDDDDRSSHYSAWEAEAEYEYGVTRNLTLGVSASFAHHDISNIEDMDDVNGGGFNGLGASLKYRFLSWEHDPVGLAISVEPEWSRYGDDDGERVDGFSLPIKVMLDKELVSETLFGALNLAYEPEWAGSEKESSLEASAALSWQVTNGIFIGGEARYLAGFNGAALDDFEGGAFYLGPSFYAQLSKAAHIKVAYSYQVAGSSPESEGNLDLVNHERQQLLLQFGVEF</sequence>
<gene>
    <name evidence="2" type="ORF">MWN34_04440</name>
</gene>
<organism evidence="2 3">
    <name type="scientific">Ancylobacter crimeensis</name>
    <dbReference type="NCBI Taxonomy" id="2579147"/>
    <lineage>
        <taxon>Bacteria</taxon>
        <taxon>Pseudomonadati</taxon>
        <taxon>Pseudomonadota</taxon>
        <taxon>Alphaproteobacteria</taxon>
        <taxon>Hyphomicrobiales</taxon>
        <taxon>Xanthobacteraceae</taxon>
        <taxon>Ancylobacter</taxon>
    </lineage>
</organism>
<dbReference type="Pfam" id="PF20367">
    <property type="entry name" value="DUF6662"/>
    <property type="match status" value="1"/>
</dbReference>
<keyword evidence="1" id="KW-0732">Signal</keyword>
<dbReference type="Proteomes" id="UP001203284">
    <property type="component" value="Unassembled WGS sequence"/>
</dbReference>
<dbReference type="PROSITE" id="PS51257">
    <property type="entry name" value="PROKAR_LIPOPROTEIN"/>
    <property type="match status" value="1"/>
</dbReference>
<name>A0ABT0D867_9HYPH</name>
<keyword evidence="3" id="KW-1185">Reference proteome</keyword>
<feature type="signal peptide" evidence="1">
    <location>
        <begin position="1"/>
        <end position="41"/>
    </location>
</feature>
<evidence type="ECO:0000256" key="1">
    <source>
        <dbReference type="SAM" id="SignalP"/>
    </source>
</evidence>
<reference evidence="2 3" key="1">
    <citation type="submission" date="2022-04" db="EMBL/GenBank/DDBJ databases">
        <authorList>
            <person name="Grouzdev D.S."/>
            <person name="Pantiukh K.S."/>
            <person name="Krutkina M.S."/>
        </authorList>
    </citation>
    <scope>NUCLEOTIDE SEQUENCE [LARGE SCALE GENOMIC DNA]</scope>
    <source>
        <strain evidence="2 3">6x-1</strain>
    </source>
</reference>
<feature type="chain" id="PRO_5046702204" description="Transporter" evidence="1">
    <location>
        <begin position="42"/>
        <end position="322"/>
    </location>
</feature>
<dbReference type="EMBL" id="JALKCH010000003">
    <property type="protein sequence ID" value="MCK0196155.1"/>
    <property type="molecule type" value="Genomic_DNA"/>
</dbReference>
<accession>A0ABT0D867</accession>
<evidence type="ECO:0008006" key="4">
    <source>
        <dbReference type="Google" id="ProtNLM"/>
    </source>
</evidence>
<dbReference type="RefSeq" id="WP_247026998.1">
    <property type="nucleotide sequence ID" value="NZ_JALKCH010000003.1"/>
</dbReference>
<comment type="caution">
    <text evidence="2">The sequence shown here is derived from an EMBL/GenBank/DDBJ whole genome shotgun (WGS) entry which is preliminary data.</text>
</comment>